<dbReference type="EMBL" id="MLCB01000125">
    <property type="protein sequence ID" value="OJI94030.1"/>
    <property type="molecule type" value="Genomic_DNA"/>
</dbReference>
<proteinExistence type="inferred from homology"/>
<evidence type="ECO:0000256" key="2">
    <source>
        <dbReference type="ARBA" id="ARBA00022448"/>
    </source>
</evidence>
<keyword evidence="2" id="KW-0813">Transport</keyword>
<dbReference type="STRING" id="696762.PFRI_17690"/>
<dbReference type="RefSeq" id="WP_072630342.1">
    <property type="nucleotide sequence ID" value="NZ_JABBAN010000067.1"/>
</dbReference>
<evidence type="ECO:0000256" key="1">
    <source>
        <dbReference type="ARBA" id="ARBA00005417"/>
    </source>
</evidence>
<dbReference type="GO" id="GO:0005524">
    <property type="term" value="F:ATP binding"/>
    <property type="evidence" value="ECO:0007669"/>
    <property type="project" value="UniProtKB-KW"/>
</dbReference>
<keyword evidence="5" id="KW-0029">Amino-acid transport</keyword>
<evidence type="ECO:0000259" key="6">
    <source>
        <dbReference type="PROSITE" id="PS50893"/>
    </source>
</evidence>
<comment type="similarity">
    <text evidence="1">Belongs to the ABC transporter superfamily.</text>
</comment>
<name>A0A1L9NXL9_9RHOB</name>
<dbReference type="Proteomes" id="UP000184514">
    <property type="component" value="Unassembled WGS sequence"/>
</dbReference>
<organism evidence="7 8">
    <name type="scientific">Planktotalea frisia</name>
    <dbReference type="NCBI Taxonomy" id="696762"/>
    <lineage>
        <taxon>Bacteria</taxon>
        <taxon>Pseudomonadati</taxon>
        <taxon>Pseudomonadota</taxon>
        <taxon>Alphaproteobacteria</taxon>
        <taxon>Rhodobacterales</taxon>
        <taxon>Paracoccaceae</taxon>
        <taxon>Planktotalea</taxon>
    </lineage>
</organism>
<evidence type="ECO:0000256" key="4">
    <source>
        <dbReference type="ARBA" id="ARBA00022840"/>
    </source>
</evidence>
<feature type="domain" description="ABC transporter" evidence="6">
    <location>
        <begin position="2"/>
        <end position="240"/>
    </location>
</feature>
<dbReference type="GO" id="GO:0015658">
    <property type="term" value="F:branched-chain amino acid transmembrane transporter activity"/>
    <property type="evidence" value="ECO:0007669"/>
    <property type="project" value="TreeGrafter"/>
</dbReference>
<sequence length="265" mass="29476">MLAIENIEVSYYHTVQALRGLSLEVPKGKIVTLLGTNGAGKTTTLKAASNLLKLENGDVGEGRIHFDGKNIKNTAPDALVKQGMFHVREGRRIFAEMTVEDNLIAASYALDGRGIKADFDKVYAFFPRLLERRKQIAGYLSGGEQQMLAFGRAMVAKPKLILMDEPSLGLAPKIVKEIFETIRRLNTEDGTSILVVEQNAGVAFSVADYGYIMESGQIVLEGDVETLKNDKDIQSFYLGVAEDGSEDRQSFRDVKHYKRRKRWLS</sequence>
<keyword evidence="3" id="KW-0547">Nucleotide-binding</keyword>
<dbReference type="GO" id="GO:0016887">
    <property type="term" value="F:ATP hydrolysis activity"/>
    <property type="evidence" value="ECO:0007669"/>
    <property type="project" value="InterPro"/>
</dbReference>
<dbReference type="AlphaFoldDB" id="A0A1L9NXL9"/>
<evidence type="ECO:0000313" key="7">
    <source>
        <dbReference type="EMBL" id="OJI94030.1"/>
    </source>
</evidence>
<dbReference type="InterPro" id="IPR017871">
    <property type="entry name" value="ABC_transporter-like_CS"/>
</dbReference>
<dbReference type="SUPFAM" id="SSF52540">
    <property type="entry name" value="P-loop containing nucleoside triphosphate hydrolases"/>
    <property type="match status" value="1"/>
</dbReference>
<accession>A0A1L9NXL9</accession>
<gene>
    <name evidence="7" type="primary">livF_4</name>
    <name evidence="7" type="ORF">PFRI_17690</name>
</gene>
<comment type="caution">
    <text evidence="7">The sequence shown here is derived from an EMBL/GenBank/DDBJ whole genome shotgun (WGS) entry which is preliminary data.</text>
</comment>
<evidence type="ECO:0000256" key="3">
    <source>
        <dbReference type="ARBA" id="ARBA00022741"/>
    </source>
</evidence>
<evidence type="ECO:0000256" key="5">
    <source>
        <dbReference type="ARBA" id="ARBA00022970"/>
    </source>
</evidence>
<keyword evidence="4 7" id="KW-0067">ATP-binding</keyword>
<reference evidence="7 8" key="1">
    <citation type="submission" date="2016-10" db="EMBL/GenBank/DDBJ databases">
        <title>Genome sequence of Planktotalea frisia SH6-1.</title>
        <authorList>
            <person name="Poehlein A."/>
            <person name="Bakenhus I."/>
            <person name="Voget S."/>
            <person name="Brinkhoff T."/>
            <person name="Simon M."/>
        </authorList>
    </citation>
    <scope>NUCLEOTIDE SEQUENCE [LARGE SCALE GENOMIC DNA]</scope>
    <source>
        <strain evidence="7 8">SH6-1</strain>
    </source>
</reference>
<dbReference type="InterPro" id="IPR027417">
    <property type="entry name" value="P-loop_NTPase"/>
</dbReference>
<dbReference type="SMART" id="SM00382">
    <property type="entry name" value="AAA"/>
    <property type="match status" value="1"/>
</dbReference>
<dbReference type="PANTHER" id="PTHR43820">
    <property type="entry name" value="HIGH-AFFINITY BRANCHED-CHAIN AMINO ACID TRANSPORT ATP-BINDING PROTEIN LIVF"/>
    <property type="match status" value="1"/>
</dbReference>
<dbReference type="InterPro" id="IPR052156">
    <property type="entry name" value="BCAA_Transport_ATP-bd_LivF"/>
</dbReference>
<dbReference type="PANTHER" id="PTHR43820:SF8">
    <property type="entry name" value="ABC TRANSPORTER SUBSTRATE-BINDING PROTEIN"/>
    <property type="match status" value="1"/>
</dbReference>
<dbReference type="Gene3D" id="3.40.50.300">
    <property type="entry name" value="P-loop containing nucleotide triphosphate hydrolases"/>
    <property type="match status" value="1"/>
</dbReference>
<protein>
    <submittedName>
        <fullName evidence="7">High-affinity branched-chain amino acid transport ATP-binding protein LivF</fullName>
    </submittedName>
</protein>
<dbReference type="GO" id="GO:0015807">
    <property type="term" value="P:L-amino acid transport"/>
    <property type="evidence" value="ECO:0007669"/>
    <property type="project" value="TreeGrafter"/>
</dbReference>
<keyword evidence="8" id="KW-1185">Reference proteome</keyword>
<dbReference type="PROSITE" id="PS50893">
    <property type="entry name" value="ABC_TRANSPORTER_2"/>
    <property type="match status" value="1"/>
</dbReference>
<evidence type="ECO:0000313" key="8">
    <source>
        <dbReference type="Proteomes" id="UP000184514"/>
    </source>
</evidence>
<dbReference type="CDD" id="cd03224">
    <property type="entry name" value="ABC_TM1139_LivF_branched"/>
    <property type="match status" value="1"/>
</dbReference>
<dbReference type="OrthoDB" id="9806149at2"/>
<dbReference type="Pfam" id="PF00005">
    <property type="entry name" value="ABC_tran"/>
    <property type="match status" value="1"/>
</dbReference>
<dbReference type="InterPro" id="IPR003439">
    <property type="entry name" value="ABC_transporter-like_ATP-bd"/>
</dbReference>
<dbReference type="PROSITE" id="PS00211">
    <property type="entry name" value="ABC_TRANSPORTER_1"/>
    <property type="match status" value="1"/>
</dbReference>
<dbReference type="InterPro" id="IPR003593">
    <property type="entry name" value="AAA+_ATPase"/>
</dbReference>